<evidence type="ECO:0000256" key="12">
    <source>
        <dbReference type="ARBA" id="ARBA00023239"/>
    </source>
</evidence>
<comment type="catalytic activity">
    <reaction evidence="2 18 19">
        <text>(6R)-NADPHX = (6S)-NADPHX</text>
        <dbReference type="Rhea" id="RHEA:32227"/>
        <dbReference type="ChEBI" id="CHEBI:64076"/>
        <dbReference type="ChEBI" id="CHEBI:64077"/>
        <dbReference type="EC" id="5.1.99.6"/>
    </reaction>
</comment>
<dbReference type="InterPro" id="IPR004443">
    <property type="entry name" value="YjeF_N_dom"/>
</dbReference>
<evidence type="ECO:0000259" key="21">
    <source>
        <dbReference type="PROSITE" id="PS51385"/>
    </source>
</evidence>
<dbReference type="Pfam" id="PF01256">
    <property type="entry name" value="Carb_kinase"/>
    <property type="match status" value="1"/>
</dbReference>
<feature type="domain" description="YjeF N-terminal" evidence="21">
    <location>
        <begin position="9"/>
        <end position="221"/>
    </location>
</feature>
<sequence length="518" mass="55530">MKIVSAQEMQGIDTQAIEKLKIPSIVLMENAGYGVLQVIEKEYFPPRGRSITIFSGPGNNGGDGMVVARHLFNRGARVRVLLLTEKGKIRGDAAINLEIILNMGIPLEQLLSPRHVRNLKQKLASQDLLIDALLGTGSKGAPRGLIRETVHLINELEIPTLSVDLPTGVDTDTGQVEGEAVQADCTVTFAHPKRGFYLYPGMDYTGRIVVVDIGIPKDLGVEEIKCHLITSKDFPKQLFYRKPSSHKGSFGHVLVLAGSEGMTGAASLAALASLRMGAGLVTLGIPRSLNQILEIKLTEVMTLPLDETPEKTLSLEAFGKIRELAQKSRAVAVGPGISTNNSTKELVKRLVAELEVPMILDADGISAFAADISLLRQRRAPLIITPHPGEMGQLLEVPTDRIQIDRLGAATTLAKETGKVVVLKGARTIISDREGEVWINPTGNPGMASAGTGDVLTGIIGGLLAQEIPPFSSARTGVYLHGLAGDIAATKSEELTLVALDIIKCLPEAIRRVRSEYS</sequence>
<feature type="binding site" evidence="18">
    <location>
        <begin position="135"/>
        <end position="141"/>
    </location>
    <ligand>
        <name>(6S)-NADPHX</name>
        <dbReference type="ChEBI" id="CHEBI:64076"/>
    </ligand>
</feature>
<comment type="cofactor">
    <cofactor evidence="17">
        <name>Mg(2+)</name>
        <dbReference type="ChEBI" id="CHEBI:18420"/>
    </cofactor>
</comment>
<dbReference type="Gene3D" id="3.40.50.10260">
    <property type="entry name" value="YjeF N-terminal domain"/>
    <property type="match status" value="1"/>
</dbReference>
<comment type="similarity">
    <text evidence="4 19">In the C-terminal section; belongs to the NnrD/CARKD family.</text>
</comment>
<comment type="function">
    <text evidence="18">Catalyzes the epimerization of the S- and R-forms of NAD(P)HX, a damaged form of NAD(P)H that is a result of enzymatic or heat-dependent hydration. This is a prerequisite for the S-specific NAD(P)H-hydrate dehydratase to allow the repair of both epimers of NAD(P)HX.</text>
</comment>
<dbReference type="NCBIfam" id="TIGR00197">
    <property type="entry name" value="yjeF_nterm"/>
    <property type="match status" value="1"/>
</dbReference>
<protein>
    <recommendedName>
        <fullName evidence="19">Bifunctional NAD(P)H-hydrate repair enzyme</fullName>
    </recommendedName>
    <alternativeName>
        <fullName evidence="19">Nicotinamide nucleotide repair protein</fullName>
    </alternativeName>
    <domain>
        <recommendedName>
            <fullName evidence="19">ADP-dependent (S)-NAD(P)H-hydrate dehydratase</fullName>
            <ecNumber evidence="19">4.2.1.136</ecNumber>
        </recommendedName>
        <alternativeName>
            <fullName evidence="19">ADP-dependent NAD(P)HX dehydratase</fullName>
        </alternativeName>
    </domain>
    <domain>
        <recommendedName>
            <fullName evidence="19">NAD(P)H-hydrate epimerase</fullName>
            <ecNumber evidence="19">5.1.99.6</ecNumber>
        </recommendedName>
    </domain>
</protein>
<dbReference type="Proteomes" id="UP000320781">
    <property type="component" value="Unassembled WGS sequence"/>
</dbReference>
<dbReference type="EC" id="4.2.1.136" evidence="19"/>
<feature type="binding site" evidence="18">
    <location>
        <position position="60"/>
    </location>
    <ligand>
        <name>K(+)</name>
        <dbReference type="ChEBI" id="CHEBI:29103"/>
    </ligand>
</feature>
<keyword evidence="13" id="KW-0511">Multifunctional enzyme</keyword>
<evidence type="ECO:0000256" key="13">
    <source>
        <dbReference type="ARBA" id="ARBA00023268"/>
    </source>
</evidence>
<dbReference type="InterPro" id="IPR030677">
    <property type="entry name" value="Nnr"/>
</dbReference>
<keyword evidence="8 17" id="KW-0521">NADP</keyword>
<dbReference type="GO" id="GO:0046496">
    <property type="term" value="P:nicotinamide nucleotide metabolic process"/>
    <property type="evidence" value="ECO:0007669"/>
    <property type="project" value="UniProtKB-UniRule"/>
</dbReference>
<keyword evidence="6 17" id="KW-0547">Nucleotide-binding</keyword>
<comment type="catalytic activity">
    <reaction evidence="15 17 19">
        <text>(6S)-NADHX + ADP = AMP + phosphate + NADH + H(+)</text>
        <dbReference type="Rhea" id="RHEA:32223"/>
        <dbReference type="ChEBI" id="CHEBI:15378"/>
        <dbReference type="ChEBI" id="CHEBI:43474"/>
        <dbReference type="ChEBI" id="CHEBI:57945"/>
        <dbReference type="ChEBI" id="CHEBI:64074"/>
        <dbReference type="ChEBI" id="CHEBI:456215"/>
        <dbReference type="ChEBI" id="CHEBI:456216"/>
        <dbReference type="EC" id="4.2.1.136"/>
    </reaction>
</comment>
<evidence type="ECO:0000256" key="17">
    <source>
        <dbReference type="HAMAP-Rule" id="MF_01965"/>
    </source>
</evidence>
<keyword evidence="12 17" id="KW-0456">Lyase</keyword>
<comment type="similarity">
    <text evidence="18">Belongs to the NnrE/AIBP family.</text>
</comment>
<feature type="binding site" evidence="17">
    <location>
        <position position="265"/>
    </location>
    <ligand>
        <name>(6S)-NADPHX</name>
        <dbReference type="ChEBI" id="CHEBI:64076"/>
    </ligand>
</feature>
<dbReference type="Pfam" id="PF03853">
    <property type="entry name" value="YjeF_N"/>
    <property type="match status" value="1"/>
</dbReference>
<evidence type="ECO:0000256" key="10">
    <source>
        <dbReference type="ARBA" id="ARBA00023027"/>
    </source>
</evidence>
<feature type="binding site" evidence="18">
    <location>
        <begin position="59"/>
        <end position="63"/>
    </location>
    <ligand>
        <name>(6S)-NADPHX</name>
        <dbReference type="ChEBI" id="CHEBI:64076"/>
    </ligand>
</feature>
<feature type="binding site" evidence="17">
    <location>
        <position position="454"/>
    </location>
    <ligand>
        <name>(6S)-NADPHX</name>
        <dbReference type="ChEBI" id="CHEBI:64076"/>
    </ligand>
</feature>
<evidence type="ECO:0000259" key="20">
    <source>
        <dbReference type="PROSITE" id="PS51383"/>
    </source>
</evidence>
<feature type="binding site" evidence="18">
    <location>
        <position position="131"/>
    </location>
    <ligand>
        <name>K(+)</name>
        <dbReference type="ChEBI" id="CHEBI:29103"/>
    </ligand>
</feature>
<dbReference type="HAMAP" id="MF_01965">
    <property type="entry name" value="NADHX_dehydratase"/>
    <property type="match status" value="1"/>
</dbReference>
<comment type="caution">
    <text evidence="22">The sequence shown here is derived from an EMBL/GenBank/DDBJ whole genome shotgun (WGS) entry which is preliminary data.</text>
</comment>
<dbReference type="InterPro" id="IPR000631">
    <property type="entry name" value="CARKD"/>
</dbReference>
<dbReference type="HAMAP" id="MF_01966">
    <property type="entry name" value="NADHX_epimerase"/>
    <property type="match status" value="1"/>
</dbReference>
<organism evidence="22 23">
    <name type="scientific">Aerophobetes bacterium</name>
    <dbReference type="NCBI Taxonomy" id="2030807"/>
    <lineage>
        <taxon>Bacteria</taxon>
        <taxon>Candidatus Aerophobota</taxon>
    </lineage>
</organism>
<comment type="function">
    <text evidence="14 19">Bifunctional enzyme that catalyzes the epimerization of the S- and R-forms of NAD(P)HX and the dehydration of the S-form of NAD(P)HX at the expense of ADP, which is converted to AMP. This allows the repair of both epimers of NAD(P)HX, a damaged form of NAD(P)H that is a result of enzymatic or heat-dependent hydration.</text>
</comment>
<feature type="binding site" evidence="17">
    <location>
        <position position="453"/>
    </location>
    <ligand>
        <name>AMP</name>
        <dbReference type="ChEBI" id="CHEBI:456215"/>
    </ligand>
</feature>
<evidence type="ECO:0000256" key="1">
    <source>
        <dbReference type="ARBA" id="ARBA00000013"/>
    </source>
</evidence>
<feature type="binding site" evidence="18">
    <location>
        <position position="167"/>
    </location>
    <ligand>
        <name>K(+)</name>
        <dbReference type="ChEBI" id="CHEBI:29103"/>
    </ligand>
</feature>
<dbReference type="GO" id="GO:0052855">
    <property type="term" value="F:ADP-dependent NAD(P)H-hydrate dehydratase activity"/>
    <property type="evidence" value="ECO:0007669"/>
    <property type="project" value="UniProtKB-UniRule"/>
</dbReference>
<dbReference type="PROSITE" id="PS01050">
    <property type="entry name" value="YJEF_C_2"/>
    <property type="match status" value="1"/>
</dbReference>
<evidence type="ECO:0000256" key="8">
    <source>
        <dbReference type="ARBA" id="ARBA00022857"/>
    </source>
</evidence>
<feature type="binding site" evidence="18">
    <location>
        <position position="164"/>
    </location>
    <ligand>
        <name>(6S)-NADPHX</name>
        <dbReference type="ChEBI" id="CHEBI:64076"/>
    </ligand>
</feature>
<dbReference type="PIRSF" id="PIRSF017184">
    <property type="entry name" value="Nnr"/>
    <property type="match status" value="1"/>
</dbReference>
<dbReference type="InterPro" id="IPR017953">
    <property type="entry name" value="Carbohydrate_kinase_pred_CS"/>
</dbReference>
<reference evidence="22 23" key="1">
    <citation type="submission" date="2019-03" db="EMBL/GenBank/DDBJ databases">
        <title>Metabolic potential of uncultured bacteria and archaea associated with petroleum seepage in deep-sea sediments.</title>
        <authorList>
            <person name="Dong X."/>
            <person name="Hubert C."/>
        </authorList>
    </citation>
    <scope>NUCLEOTIDE SEQUENCE [LARGE SCALE GENOMIC DNA]</scope>
    <source>
        <strain evidence="22">E44_bin92</strain>
    </source>
</reference>
<dbReference type="GO" id="GO:0110051">
    <property type="term" value="P:metabolite repair"/>
    <property type="evidence" value="ECO:0007669"/>
    <property type="project" value="TreeGrafter"/>
</dbReference>
<proteinExistence type="inferred from homology"/>
<evidence type="ECO:0000256" key="18">
    <source>
        <dbReference type="HAMAP-Rule" id="MF_01966"/>
    </source>
</evidence>
<name>A0A523QH27_UNCAE</name>
<dbReference type="EC" id="5.1.99.6" evidence="19"/>
<evidence type="ECO:0000256" key="2">
    <source>
        <dbReference type="ARBA" id="ARBA00000909"/>
    </source>
</evidence>
<dbReference type="InterPro" id="IPR029056">
    <property type="entry name" value="Ribokinase-like"/>
</dbReference>
<keyword evidence="5 18" id="KW-0479">Metal-binding</keyword>
<evidence type="ECO:0000256" key="4">
    <source>
        <dbReference type="ARBA" id="ARBA00009524"/>
    </source>
</evidence>
<gene>
    <name evidence="17" type="primary">nnrD</name>
    <name evidence="18" type="synonym">nnrE</name>
    <name evidence="22" type="ORF">E3J95_05980</name>
</gene>
<accession>A0A523QH27</accession>
<comment type="catalytic activity">
    <reaction evidence="16 17 19">
        <text>(6S)-NADPHX + ADP = AMP + phosphate + NADPH + H(+)</text>
        <dbReference type="Rhea" id="RHEA:32235"/>
        <dbReference type="ChEBI" id="CHEBI:15378"/>
        <dbReference type="ChEBI" id="CHEBI:43474"/>
        <dbReference type="ChEBI" id="CHEBI:57783"/>
        <dbReference type="ChEBI" id="CHEBI:64076"/>
        <dbReference type="ChEBI" id="CHEBI:456215"/>
        <dbReference type="ChEBI" id="CHEBI:456216"/>
        <dbReference type="EC" id="4.2.1.136"/>
    </reaction>
</comment>
<evidence type="ECO:0000256" key="9">
    <source>
        <dbReference type="ARBA" id="ARBA00022958"/>
    </source>
</evidence>
<comment type="similarity">
    <text evidence="17">Belongs to the NnrD/CARKD family.</text>
</comment>
<evidence type="ECO:0000256" key="5">
    <source>
        <dbReference type="ARBA" id="ARBA00022723"/>
    </source>
</evidence>
<evidence type="ECO:0000256" key="6">
    <source>
        <dbReference type="ARBA" id="ARBA00022741"/>
    </source>
</evidence>
<keyword evidence="10 17" id="KW-0520">NAD</keyword>
<dbReference type="Gene3D" id="3.40.1190.20">
    <property type="match status" value="1"/>
</dbReference>
<evidence type="ECO:0000313" key="22">
    <source>
        <dbReference type="EMBL" id="TES84788.1"/>
    </source>
</evidence>
<dbReference type="PANTHER" id="PTHR12592:SF0">
    <property type="entry name" value="ATP-DEPENDENT (S)-NAD(P)H-HYDRATE DEHYDRATASE"/>
    <property type="match status" value="1"/>
</dbReference>
<keyword evidence="11 18" id="KW-0413">Isomerase</keyword>
<evidence type="ECO:0000256" key="16">
    <source>
        <dbReference type="ARBA" id="ARBA00049209"/>
    </source>
</evidence>
<keyword evidence="9 18" id="KW-0630">Potassium</keyword>
<dbReference type="PROSITE" id="PS51385">
    <property type="entry name" value="YJEF_N"/>
    <property type="match status" value="1"/>
</dbReference>
<keyword evidence="7 17" id="KW-0067">ATP-binding</keyword>
<comment type="function">
    <text evidence="17">Catalyzes the dehydration of the S-form of NAD(P)HX at the expense of ADP, which is converted to AMP. Together with NAD(P)HX epimerase, which catalyzes the epimerization of the S- and R-forms, the enzyme allows the repair of both epimers of NAD(P)HX, a damaged form of NAD(P)H that is a result of enzymatic or heat-dependent hydration.</text>
</comment>
<evidence type="ECO:0000313" key="23">
    <source>
        <dbReference type="Proteomes" id="UP000320781"/>
    </source>
</evidence>
<dbReference type="InterPro" id="IPR036652">
    <property type="entry name" value="YjeF_N_dom_sf"/>
</dbReference>
<dbReference type="AlphaFoldDB" id="A0A523QH27"/>
<evidence type="ECO:0000256" key="14">
    <source>
        <dbReference type="ARBA" id="ARBA00025153"/>
    </source>
</evidence>
<dbReference type="PROSITE" id="PS51383">
    <property type="entry name" value="YJEF_C_3"/>
    <property type="match status" value="1"/>
</dbReference>
<comment type="cofactor">
    <cofactor evidence="18 19">
        <name>K(+)</name>
        <dbReference type="ChEBI" id="CHEBI:29103"/>
    </cofactor>
    <text evidence="18 19">Binds 1 potassium ion per subunit.</text>
</comment>
<dbReference type="EMBL" id="SOKU01000291">
    <property type="protein sequence ID" value="TES84788.1"/>
    <property type="molecule type" value="Genomic_DNA"/>
</dbReference>
<comment type="caution">
    <text evidence="18">Lacks conserved residue(s) required for the propagation of feature annotation.</text>
</comment>
<dbReference type="SUPFAM" id="SSF53613">
    <property type="entry name" value="Ribokinase-like"/>
    <property type="match status" value="1"/>
</dbReference>
<comment type="catalytic activity">
    <reaction evidence="1 18 19">
        <text>(6R)-NADHX = (6S)-NADHX</text>
        <dbReference type="Rhea" id="RHEA:32215"/>
        <dbReference type="ChEBI" id="CHEBI:64074"/>
        <dbReference type="ChEBI" id="CHEBI:64075"/>
        <dbReference type="EC" id="5.1.99.6"/>
    </reaction>
</comment>
<dbReference type="CDD" id="cd01171">
    <property type="entry name" value="YXKO-related"/>
    <property type="match status" value="1"/>
</dbReference>
<feature type="domain" description="YjeF C-terminal" evidence="20">
    <location>
        <begin position="230"/>
        <end position="513"/>
    </location>
</feature>
<comment type="similarity">
    <text evidence="3 19">In the N-terminal section; belongs to the NnrE/AIBP family.</text>
</comment>
<dbReference type="GO" id="GO:0005524">
    <property type="term" value="F:ATP binding"/>
    <property type="evidence" value="ECO:0007669"/>
    <property type="project" value="UniProtKB-UniRule"/>
</dbReference>
<dbReference type="GO" id="GO:0052856">
    <property type="term" value="F:NAD(P)HX epimerase activity"/>
    <property type="evidence" value="ECO:0007669"/>
    <property type="project" value="UniProtKB-UniRule"/>
</dbReference>
<comment type="subunit">
    <text evidence="17">Homotetramer.</text>
</comment>
<evidence type="ECO:0000256" key="11">
    <source>
        <dbReference type="ARBA" id="ARBA00023235"/>
    </source>
</evidence>
<evidence type="ECO:0000256" key="3">
    <source>
        <dbReference type="ARBA" id="ARBA00006001"/>
    </source>
</evidence>
<feature type="binding site" evidence="17">
    <location>
        <position position="336"/>
    </location>
    <ligand>
        <name>(6S)-NADPHX</name>
        <dbReference type="ChEBI" id="CHEBI:64076"/>
    </ligand>
</feature>
<evidence type="ECO:0000256" key="7">
    <source>
        <dbReference type="ARBA" id="ARBA00022840"/>
    </source>
</evidence>
<dbReference type="PANTHER" id="PTHR12592">
    <property type="entry name" value="ATP-DEPENDENT (S)-NAD(P)H-HYDRATE DEHYDRATASE FAMILY MEMBER"/>
    <property type="match status" value="1"/>
</dbReference>
<dbReference type="GO" id="GO:0046872">
    <property type="term" value="F:metal ion binding"/>
    <property type="evidence" value="ECO:0007669"/>
    <property type="project" value="UniProtKB-UniRule"/>
</dbReference>
<dbReference type="NCBIfam" id="TIGR00196">
    <property type="entry name" value="yjeF_cterm"/>
    <property type="match status" value="1"/>
</dbReference>
<feature type="binding site" evidence="17">
    <location>
        <begin position="424"/>
        <end position="428"/>
    </location>
    <ligand>
        <name>AMP</name>
        <dbReference type="ChEBI" id="CHEBI:456215"/>
    </ligand>
</feature>
<dbReference type="SUPFAM" id="SSF64153">
    <property type="entry name" value="YjeF N-terminal domain-like"/>
    <property type="match status" value="1"/>
</dbReference>
<feature type="binding site" evidence="17">
    <location>
        <position position="387"/>
    </location>
    <ligand>
        <name>(6S)-NADPHX</name>
        <dbReference type="ChEBI" id="CHEBI:64076"/>
    </ligand>
</feature>
<evidence type="ECO:0000256" key="15">
    <source>
        <dbReference type="ARBA" id="ARBA00048238"/>
    </source>
</evidence>
<evidence type="ECO:0000256" key="19">
    <source>
        <dbReference type="PIRNR" id="PIRNR017184"/>
    </source>
</evidence>